<name>A0A0S2DJT9_LYSEN</name>
<gene>
    <name evidence="1" type="ORF">GLE_3465</name>
</gene>
<protein>
    <submittedName>
        <fullName evidence="1">Uncharacterized protein</fullName>
    </submittedName>
</protein>
<accession>A0A0S2DJT9</accession>
<dbReference type="Proteomes" id="UP000061569">
    <property type="component" value="Chromosome"/>
</dbReference>
<organism evidence="1 2">
    <name type="scientific">Lysobacter enzymogenes</name>
    <dbReference type="NCBI Taxonomy" id="69"/>
    <lineage>
        <taxon>Bacteria</taxon>
        <taxon>Pseudomonadati</taxon>
        <taxon>Pseudomonadota</taxon>
        <taxon>Gammaproteobacteria</taxon>
        <taxon>Lysobacterales</taxon>
        <taxon>Lysobacteraceae</taxon>
        <taxon>Lysobacter</taxon>
    </lineage>
</organism>
<dbReference type="EMBL" id="CP013140">
    <property type="protein sequence ID" value="ALN58810.1"/>
    <property type="molecule type" value="Genomic_DNA"/>
</dbReference>
<dbReference type="AlphaFoldDB" id="A0A0S2DJT9"/>
<evidence type="ECO:0000313" key="2">
    <source>
        <dbReference type="Proteomes" id="UP000061569"/>
    </source>
</evidence>
<evidence type="ECO:0000313" key="1">
    <source>
        <dbReference type="EMBL" id="ALN58810.1"/>
    </source>
</evidence>
<sequence length="67" mass="7466">MLRDGSCRAFCCKEILDYLQKYGATEKIRRLLLSGFISAAFPKAAYAMKPYRFPLGGISITPHPPGQ</sequence>
<reference evidence="1 2" key="1">
    <citation type="submission" date="2015-11" db="EMBL/GenBank/DDBJ databases">
        <title>Genome sequences of Lysobacter enzymogenes strain C3 and Lysobacter antibioticus ATCC 29479.</title>
        <authorList>
            <person name="Kobayashi D.Y."/>
        </authorList>
    </citation>
    <scope>NUCLEOTIDE SEQUENCE [LARGE SCALE GENOMIC DNA]</scope>
    <source>
        <strain evidence="1 2">C3</strain>
    </source>
</reference>
<dbReference type="KEGG" id="lez:GLE_3465"/>
<proteinExistence type="predicted"/>